<sequence length="80" mass="8820">TYDSLCLSCSESGCVEKKTACHIDNVCYKHNQIKPKDVRLMCNTTKDTTAWSQNPNSGIITTPISWIMILATALILVTSV</sequence>
<name>A0A0B6ZKV9_9EUPU</name>
<reference evidence="2" key="1">
    <citation type="submission" date="2014-12" db="EMBL/GenBank/DDBJ databases">
        <title>Insight into the proteome of Arion vulgaris.</title>
        <authorList>
            <person name="Aradska J."/>
            <person name="Bulat T."/>
            <person name="Smidak R."/>
            <person name="Sarate P."/>
            <person name="Gangsoo J."/>
            <person name="Sialana F."/>
            <person name="Bilban M."/>
            <person name="Lubec G."/>
        </authorList>
    </citation>
    <scope>NUCLEOTIDE SEQUENCE</scope>
    <source>
        <tissue evidence="2">Skin</tissue>
    </source>
</reference>
<dbReference type="AlphaFoldDB" id="A0A0B6ZKV9"/>
<feature type="transmembrane region" description="Helical" evidence="1">
    <location>
        <begin position="58"/>
        <end position="77"/>
    </location>
</feature>
<dbReference type="EMBL" id="HACG01021596">
    <property type="protein sequence ID" value="CEK68461.1"/>
    <property type="molecule type" value="Transcribed_RNA"/>
</dbReference>
<keyword evidence="1" id="KW-0472">Membrane</keyword>
<feature type="non-terminal residue" evidence="2">
    <location>
        <position position="80"/>
    </location>
</feature>
<keyword evidence="1" id="KW-0812">Transmembrane</keyword>
<protein>
    <submittedName>
        <fullName evidence="2">Uncharacterized protein</fullName>
    </submittedName>
</protein>
<evidence type="ECO:0000313" key="2">
    <source>
        <dbReference type="EMBL" id="CEK68461.1"/>
    </source>
</evidence>
<proteinExistence type="predicted"/>
<organism evidence="2">
    <name type="scientific">Arion vulgaris</name>
    <dbReference type="NCBI Taxonomy" id="1028688"/>
    <lineage>
        <taxon>Eukaryota</taxon>
        <taxon>Metazoa</taxon>
        <taxon>Spiralia</taxon>
        <taxon>Lophotrochozoa</taxon>
        <taxon>Mollusca</taxon>
        <taxon>Gastropoda</taxon>
        <taxon>Heterobranchia</taxon>
        <taxon>Euthyneura</taxon>
        <taxon>Panpulmonata</taxon>
        <taxon>Eupulmonata</taxon>
        <taxon>Stylommatophora</taxon>
        <taxon>Helicina</taxon>
        <taxon>Arionoidea</taxon>
        <taxon>Arionidae</taxon>
        <taxon>Arion</taxon>
    </lineage>
</organism>
<accession>A0A0B6ZKV9</accession>
<gene>
    <name evidence="2" type="primary">ORF66395</name>
</gene>
<evidence type="ECO:0000256" key="1">
    <source>
        <dbReference type="SAM" id="Phobius"/>
    </source>
</evidence>
<feature type="non-terminal residue" evidence="2">
    <location>
        <position position="1"/>
    </location>
</feature>
<keyword evidence="1" id="KW-1133">Transmembrane helix</keyword>